<keyword evidence="3 5" id="KW-0378">Hydrolase</keyword>
<feature type="domain" description="Beta-lactamase-related" evidence="6">
    <location>
        <begin position="54"/>
        <end position="309"/>
    </location>
</feature>
<dbReference type="SUPFAM" id="SSF56601">
    <property type="entry name" value="beta-lactamase/transpeptidase-like"/>
    <property type="match status" value="1"/>
</dbReference>
<dbReference type="EMBL" id="JBFRHK010000003">
    <property type="protein sequence ID" value="MEX3744700.1"/>
    <property type="molecule type" value="Genomic_DNA"/>
</dbReference>
<gene>
    <name evidence="7" type="ORF">AB1300_06070</name>
</gene>
<proteinExistence type="inferred from homology"/>
<dbReference type="RefSeq" id="WP_368635649.1">
    <property type="nucleotide sequence ID" value="NZ_JBFRHK010000003.1"/>
</dbReference>
<dbReference type="InterPro" id="IPR001466">
    <property type="entry name" value="Beta-lactam-related"/>
</dbReference>
<dbReference type="PANTHER" id="PTHR46825">
    <property type="entry name" value="D-ALANYL-D-ALANINE-CARBOXYPEPTIDASE/ENDOPEPTIDASE AMPH"/>
    <property type="match status" value="1"/>
</dbReference>
<evidence type="ECO:0000259" key="6">
    <source>
        <dbReference type="Pfam" id="PF00144"/>
    </source>
</evidence>
<dbReference type="EC" id="3.5.2.6" evidence="5"/>
<dbReference type="Pfam" id="PF00144">
    <property type="entry name" value="Beta-lactamase"/>
    <property type="match status" value="1"/>
</dbReference>
<dbReference type="Gene3D" id="3.40.710.10">
    <property type="entry name" value="DD-peptidase/beta-lactamase superfamily"/>
    <property type="match status" value="1"/>
</dbReference>
<dbReference type="PANTHER" id="PTHR46825:SF8">
    <property type="entry name" value="BETA-LACTAMASE-RELATED"/>
    <property type="match status" value="1"/>
</dbReference>
<keyword evidence="8" id="KW-1185">Reference proteome</keyword>
<organism evidence="7 8">
    <name type="scientific">Lysinibacillus xylanilyticus</name>
    <dbReference type="NCBI Taxonomy" id="582475"/>
    <lineage>
        <taxon>Bacteria</taxon>
        <taxon>Bacillati</taxon>
        <taxon>Bacillota</taxon>
        <taxon>Bacilli</taxon>
        <taxon>Bacillales</taxon>
        <taxon>Bacillaceae</taxon>
        <taxon>Lysinibacillus</taxon>
    </lineage>
</organism>
<evidence type="ECO:0000256" key="4">
    <source>
        <dbReference type="ARBA" id="ARBA00023251"/>
    </source>
</evidence>
<dbReference type="GO" id="GO:0016787">
    <property type="term" value="F:hydrolase activity"/>
    <property type="evidence" value="ECO:0007669"/>
    <property type="project" value="UniProtKB-KW"/>
</dbReference>
<dbReference type="Proteomes" id="UP001558534">
    <property type="component" value="Unassembled WGS sequence"/>
</dbReference>
<evidence type="ECO:0000256" key="2">
    <source>
        <dbReference type="ARBA" id="ARBA00007840"/>
    </source>
</evidence>
<keyword evidence="4 5" id="KW-0046">Antibiotic resistance</keyword>
<evidence type="ECO:0000313" key="7">
    <source>
        <dbReference type="EMBL" id="MEX3744700.1"/>
    </source>
</evidence>
<sequence>MDLYDLKKDIFNIAYPFIKTRPNVALSIGIIDQHQEATFTFNGSNFMLEEKPYVYEVGSISKVFTTSILGELLQEGKVHLEDSIGNYFSALPDHHPVTLKRLANHTSGLPGIGVLKNIYNLFDTQTPRDPFCQYSLDETIHYFKTHTNEPKVKFRYSNVGMGLLGYILANTLHTDFETAIKQRITDPLDLPNTFISIPSDKKETILQGYGIRGHKKPPLHMNNFMAAGAIRSTVDDLLKFMKAHLSDENLGYTFTHQATETISKDLSIGLGWLLEDDIIWHNGSTKGFSSYLGFDKTQQTGVVVLSNYRSNILTINPGQIGRDILKLLKDE</sequence>
<name>A0ABV3VUX8_9BACI</name>
<evidence type="ECO:0000256" key="5">
    <source>
        <dbReference type="RuleBase" id="RU361140"/>
    </source>
</evidence>
<comment type="similarity">
    <text evidence="2 5">Belongs to the class-C beta-lactamase family.</text>
</comment>
<protein>
    <recommendedName>
        <fullName evidence="5">Beta-lactamase</fullName>
        <ecNumber evidence="5">3.5.2.6</ecNumber>
    </recommendedName>
</protein>
<comment type="catalytic activity">
    <reaction evidence="1 5">
        <text>a beta-lactam + H2O = a substituted beta-amino acid</text>
        <dbReference type="Rhea" id="RHEA:20401"/>
        <dbReference type="ChEBI" id="CHEBI:15377"/>
        <dbReference type="ChEBI" id="CHEBI:35627"/>
        <dbReference type="ChEBI" id="CHEBI:140347"/>
        <dbReference type="EC" id="3.5.2.6"/>
    </reaction>
</comment>
<dbReference type="InterPro" id="IPR050491">
    <property type="entry name" value="AmpC-like"/>
</dbReference>
<comment type="caution">
    <text evidence="7">The sequence shown here is derived from an EMBL/GenBank/DDBJ whole genome shotgun (WGS) entry which is preliminary data.</text>
</comment>
<accession>A0ABV3VUX8</accession>
<evidence type="ECO:0000313" key="8">
    <source>
        <dbReference type="Proteomes" id="UP001558534"/>
    </source>
</evidence>
<dbReference type="PROSITE" id="PS00336">
    <property type="entry name" value="BETA_LACTAMASE_C"/>
    <property type="match status" value="1"/>
</dbReference>
<reference evidence="7 8" key="1">
    <citation type="submission" date="2024-07" db="EMBL/GenBank/DDBJ databases">
        <title>Characterization of a bacterium isolated from hydrolysated instant sea cucumber by whole-genome sequencing and metabolomics.</title>
        <authorList>
            <person name="Luo X."/>
            <person name="Zhang Z."/>
            <person name="Zheng Z."/>
            <person name="Zhang W."/>
            <person name="Ming T."/>
            <person name="Jiao L."/>
            <person name="Su X."/>
            <person name="Kong F."/>
            <person name="Xu J."/>
        </authorList>
    </citation>
    <scope>NUCLEOTIDE SEQUENCE [LARGE SCALE GENOMIC DNA]</scope>
    <source>
        <strain evidence="7 8">XL-2024</strain>
    </source>
</reference>
<evidence type="ECO:0000256" key="1">
    <source>
        <dbReference type="ARBA" id="ARBA00001526"/>
    </source>
</evidence>
<evidence type="ECO:0000256" key="3">
    <source>
        <dbReference type="ARBA" id="ARBA00022801"/>
    </source>
</evidence>
<dbReference type="InterPro" id="IPR001586">
    <property type="entry name" value="Beta-lactam_class-C_AS"/>
</dbReference>
<dbReference type="InterPro" id="IPR012338">
    <property type="entry name" value="Beta-lactam/transpept-like"/>
</dbReference>